<evidence type="ECO:0000313" key="3">
    <source>
        <dbReference type="Proteomes" id="UP000184130"/>
    </source>
</evidence>
<gene>
    <name evidence="2" type="ORF">SAMN05216463_10748</name>
</gene>
<dbReference type="Pfam" id="PF16270">
    <property type="entry name" value="DUF4923"/>
    <property type="match status" value="1"/>
</dbReference>
<proteinExistence type="predicted"/>
<dbReference type="Proteomes" id="UP000184130">
    <property type="component" value="Unassembled WGS sequence"/>
</dbReference>
<reference evidence="2 3" key="1">
    <citation type="submission" date="2016-11" db="EMBL/GenBank/DDBJ databases">
        <authorList>
            <person name="Jaros S."/>
            <person name="Januszkiewicz K."/>
            <person name="Wedrychowicz H."/>
        </authorList>
    </citation>
    <scope>NUCLEOTIDE SEQUENCE [LARGE SCALE GENOMIC DNA]</scope>
    <source>
        <strain evidence="2 3">KHT3</strain>
    </source>
</reference>
<protein>
    <recommendedName>
        <fullName evidence="1">DUF4923 domain-containing protein</fullName>
    </recommendedName>
</protein>
<feature type="domain" description="DUF4923" evidence="1">
    <location>
        <begin position="26"/>
        <end position="195"/>
    </location>
</feature>
<evidence type="ECO:0000313" key="2">
    <source>
        <dbReference type="EMBL" id="SHK61135.1"/>
    </source>
</evidence>
<dbReference type="AlphaFoldDB" id="A0A1M6TVR9"/>
<dbReference type="EMBL" id="FRBD01000007">
    <property type="protein sequence ID" value="SHK61135.1"/>
    <property type="molecule type" value="Genomic_DNA"/>
</dbReference>
<accession>A0A1M6TVR9</accession>
<organism evidence="2 3">
    <name type="scientific">Xylanibacter ruminicola</name>
    <name type="common">Prevotella ruminicola</name>
    <dbReference type="NCBI Taxonomy" id="839"/>
    <lineage>
        <taxon>Bacteria</taxon>
        <taxon>Pseudomonadati</taxon>
        <taxon>Bacteroidota</taxon>
        <taxon>Bacteroidia</taxon>
        <taxon>Bacteroidales</taxon>
        <taxon>Prevotellaceae</taxon>
        <taxon>Xylanibacter</taxon>
    </lineage>
</organism>
<dbReference type="InterPro" id="IPR032575">
    <property type="entry name" value="DUF4923"/>
</dbReference>
<name>A0A1M6TVR9_XYLRU</name>
<sequence length="199" mass="22152">MLLMTCTAAAQDINMVVDSVKSGLKAGSVKNAYNTVSDAFKVKRAEADSLVGTWIYCEPAVYATKGNVLFRMVENATTTQLEKMLNNYLEKCHITPKNTKFTFHQNGTFERDIVGHKAQGVWLVNGDRLILGIKNVMTADITTHQDGEKLMFLIDIDKLMNALKMLGAMEDNKTNRALIKLTKKIPGLQAGLSFVKKHR</sequence>
<evidence type="ECO:0000259" key="1">
    <source>
        <dbReference type="Pfam" id="PF16270"/>
    </source>
</evidence>